<name>A0ABU5F962_9BACT</name>
<evidence type="ECO:0000313" key="11">
    <source>
        <dbReference type="Proteomes" id="UP001272242"/>
    </source>
</evidence>
<evidence type="ECO:0000256" key="2">
    <source>
        <dbReference type="ARBA" id="ARBA00022676"/>
    </source>
</evidence>
<evidence type="ECO:0000256" key="5">
    <source>
        <dbReference type="ARBA" id="ARBA00022985"/>
    </source>
</evidence>
<gene>
    <name evidence="10" type="ORF">R5W23_005264</name>
</gene>
<protein>
    <submittedName>
        <fullName evidence="10">Glycosyltransferase family 2 protein</fullName>
    </submittedName>
</protein>
<keyword evidence="5" id="KW-0448">Lipopolysaccharide biosynthesis</keyword>
<organism evidence="10 11">
    <name type="scientific">Gemmata algarum</name>
    <dbReference type="NCBI Taxonomy" id="2975278"/>
    <lineage>
        <taxon>Bacteria</taxon>
        <taxon>Pseudomonadati</taxon>
        <taxon>Planctomycetota</taxon>
        <taxon>Planctomycetia</taxon>
        <taxon>Gemmatales</taxon>
        <taxon>Gemmataceae</taxon>
        <taxon>Gemmata</taxon>
    </lineage>
</organism>
<evidence type="ECO:0000256" key="3">
    <source>
        <dbReference type="ARBA" id="ARBA00022679"/>
    </source>
</evidence>
<dbReference type="SUPFAM" id="SSF53448">
    <property type="entry name" value="Nucleotide-diphospho-sugar transferases"/>
    <property type="match status" value="1"/>
</dbReference>
<dbReference type="InterPro" id="IPR001173">
    <property type="entry name" value="Glyco_trans_2-like"/>
</dbReference>
<evidence type="ECO:0000256" key="6">
    <source>
        <dbReference type="ARBA" id="ARBA00022989"/>
    </source>
</evidence>
<keyword evidence="1" id="KW-1003">Cell membrane</keyword>
<dbReference type="Proteomes" id="UP001272242">
    <property type="component" value="Unassembled WGS sequence"/>
</dbReference>
<dbReference type="CDD" id="cd04187">
    <property type="entry name" value="DPM1_like_bac"/>
    <property type="match status" value="1"/>
</dbReference>
<evidence type="ECO:0000256" key="1">
    <source>
        <dbReference type="ARBA" id="ARBA00022475"/>
    </source>
</evidence>
<accession>A0ABU5F962</accession>
<keyword evidence="3" id="KW-0808">Transferase</keyword>
<proteinExistence type="predicted"/>
<dbReference type="RefSeq" id="WP_261188617.1">
    <property type="nucleotide sequence ID" value="NZ_JAXBLV010000244.1"/>
</dbReference>
<dbReference type="PANTHER" id="PTHR48090:SF3">
    <property type="entry name" value="UNDECAPRENYL-PHOSPHATE 4-DEOXY-4-FORMAMIDO-L-ARABINOSE TRANSFERASE"/>
    <property type="match status" value="1"/>
</dbReference>
<evidence type="ECO:0000256" key="8">
    <source>
        <dbReference type="SAM" id="Phobius"/>
    </source>
</evidence>
<dbReference type="Gene3D" id="3.90.550.10">
    <property type="entry name" value="Spore Coat Polysaccharide Biosynthesis Protein SpsA, Chain A"/>
    <property type="match status" value="1"/>
</dbReference>
<sequence length="324" mass="35044">MSTLVSIVCPAYEEADALPHFHAELVRVLDRLGPDYRAEVIYADDGSADGTLGVLRELAAGDPRVGYLSLSRNFGHQAALTAGLEHATGDVVVMMDSDLQHPPAVIPRLLSEWRAGADVVITVREDDPTLSRSKRFNSWAFYRLMRAVSGTEVRPSAADFRLMTRPAVHALLQLRESHRFIRGMVQWVGFSCREVRFVPAARVAGRSKYTFRKQLRLGLDGMFSFSKAPLRALLGLGVWFAALGAACALAAPFASAPGFWLLAAVVQTTGGATLAGLGVVGEYVGRLHEEVKRRPVYLLKETGNLAATAPAGGEPARPPARRAA</sequence>
<dbReference type="PANTHER" id="PTHR48090">
    <property type="entry name" value="UNDECAPRENYL-PHOSPHATE 4-DEOXY-4-FORMAMIDO-L-ARABINOSE TRANSFERASE-RELATED"/>
    <property type="match status" value="1"/>
</dbReference>
<keyword evidence="2" id="KW-0328">Glycosyltransferase</keyword>
<keyword evidence="11" id="KW-1185">Reference proteome</keyword>
<dbReference type="EMBL" id="JAXBLV010000244">
    <property type="protein sequence ID" value="MDY3563648.1"/>
    <property type="molecule type" value="Genomic_DNA"/>
</dbReference>
<feature type="transmembrane region" description="Helical" evidence="8">
    <location>
        <begin position="232"/>
        <end position="253"/>
    </location>
</feature>
<evidence type="ECO:0000256" key="4">
    <source>
        <dbReference type="ARBA" id="ARBA00022692"/>
    </source>
</evidence>
<keyword evidence="7 8" id="KW-0472">Membrane</keyword>
<evidence type="ECO:0000259" key="9">
    <source>
        <dbReference type="Pfam" id="PF00535"/>
    </source>
</evidence>
<dbReference type="InterPro" id="IPR029044">
    <property type="entry name" value="Nucleotide-diphossugar_trans"/>
</dbReference>
<reference evidence="11" key="1">
    <citation type="journal article" date="2023" name="Mar. Drugs">
        <title>Gemmata algarum, a Novel Planctomycete Isolated from an Algal Mat, Displays Antimicrobial Activity.</title>
        <authorList>
            <person name="Kumar G."/>
            <person name="Kallscheuer N."/>
            <person name="Kashif M."/>
            <person name="Ahamad S."/>
            <person name="Jagadeeshwari U."/>
            <person name="Pannikurungottu S."/>
            <person name="Haufschild T."/>
            <person name="Kabuu M."/>
            <person name="Sasikala C."/>
            <person name="Jogler C."/>
            <person name="Ramana C."/>
        </authorList>
    </citation>
    <scope>NUCLEOTIDE SEQUENCE [LARGE SCALE GENOMIC DNA]</scope>
    <source>
        <strain evidence="11">JC673</strain>
    </source>
</reference>
<feature type="transmembrane region" description="Helical" evidence="8">
    <location>
        <begin position="259"/>
        <end position="284"/>
    </location>
</feature>
<dbReference type="Pfam" id="PF00535">
    <property type="entry name" value="Glycos_transf_2"/>
    <property type="match status" value="1"/>
</dbReference>
<feature type="domain" description="Glycosyltransferase 2-like" evidence="9">
    <location>
        <begin position="6"/>
        <end position="167"/>
    </location>
</feature>
<evidence type="ECO:0000313" key="10">
    <source>
        <dbReference type="EMBL" id="MDY3563648.1"/>
    </source>
</evidence>
<keyword evidence="4 8" id="KW-0812">Transmembrane</keyword>
<dbReference type="InterPro" id="IPR050256">
    <property type="entry name" value="Glycosyltransferase_2"/>
</dbReference>
<comment type="caution">
    <text evidence="10">The sequence shown here is derived from an EMBL/GenBank/DDBJ whole genome shotgun (WGS) entry which is preliminary data.</text>
</comment>
<keyword evidence="6 8" id="KW-1133">Transmembrane helix</keyword>
<evidence type="ECO:0000256" key="7">
    <source>
        <dbReference type="ARBA" id="ARBA00023136"/>
    </source>
</evidence>